<feature type="compositionally biased region" description="Basic and acidic residues" evidence="5">
    <location>
        <begin position="514"/>
        <end position="531"/>
    </location>
</feature>
<keyword evidence="3 6" id="KW-1133">Transmembrane helix</keyword>
<dbReference type="PROSITE" id="PS00217">
    <property type="entry name" value="SUGAR_TRANSPORT_2"/>
    <property type="match status" value="1"/>
</dbReference>
<dbReference type="Gene3D" id="1.20.1250.20">
    <property type="entry name" value="MFS general substrate transporter like domains"/>
    <property type="match status" value="1"/>
</dbReference>
<keyword evidence="2 6" id="KW-0812">Transmembrane</keyword>
<evidence type="ECO:0000313" key="8">
    <source>
        <dbReference type="WBParaSite" id="Gr19_v10_g12175.t1"/>
    </source>
</evidence>
<dbReference type="PANTHER" id="PTHR24064">
    <property type="entry name" value="SOLUTE CARRIER FAMILY 22 MEMBER"/>
    <property type="match status" value="1"/>
</dbReference>
<evidence type="ECO:0000256" key="1">
    <source>
        <dbReference type="ARBA" id="ARBA00004141"/>
    </source>
</evidence>
<evidence type="ECO:0000256" key="5">
    <source>
        <dbReference type="SAM" id="MobiDB-lite"/>
    </source>
</evidence>
<dbReference type="InterPro" id="IPR005829">
    <property type="entry name" value="Sugar_transporter_CS"/>
</dbReference>
<proteinExistence type="predicted"/>
<comment type="subcellular location">
    <subcellularLocation>
        <location evidence="1">Membrane</location>
        <topology evidence="1">Multi-pass membrane protein</topology>
    </subcellularLocation>
</comment>
<feature type="compositionally biased region" description="Basic and acidic residues" evidence="5">
    <location>
        <begin position="541"/>
        <end position="553"/>
    </location>
</feature>
<dbReference type="GO" id="GO:0016020">
    <property type="term" value="C:membrane"/>
    <property type="evidence" value="ECO:0007669"/>
    <property type="project" value="UniProtKB-SubCell"/>
</dbReference>
<keyword evidence="4 6" id="KW-0472">Membrane</keyword>
<feature type="region of interest" description="Disordered" evidence="5">
    <location>
        <begin position="507"/>
        <end position="566"/>
    </location>
</feature>
<dbReference type="GO" id="GO:0022857">
    <property type="term" value="F:transmembrane transporter activity"/>
    <property type="evidence" value="ECO:0007669"/>
    <property type="project" value="InterPro"/>
</dbReference>
<feature type="transmembrane region" description="Helical" evidence="6">
    <location>
        <begin position="173"/>
        <end position="196"/>
    </location>
</feature>
<dbReference type="WBParaSite" id="Gr19_v10_g12175.t1">
    <property type="protein sequence ID" value="Gr19_v10_g12175.t1"/>
    <property type="gene ID" value="Gr19_v10_g12175"/>
</dbReference>
<accession>A0A914H0R7</accession>
<evidence type="ECO:0000256" key="3">
    <source>
        <dbReference type="ARBA" id="ARBA00022989"/>
    </source>
</evidence>
<protein>
    <submittedName>
        <fullName evidence="8">Uncharacterized protein</fullName>
    </submittedName>
</protein>
<reference evidence="8" key="1">
    <citation type="submission" date="2022-11" db="UniProtKB">
        <authorList>
            <consortium name="WormBaseParasite"/>
        </authorList>
    </citation>
    <scope>IDENTIFICATION</scope>
</reference>
<keyword evidence="7" id="KW-1185">Reference proteome</keyword>
<sequence>MRCHAELCVREYPESGRLGGCPIFTGPENIRKGNPKNVTLPPKRGLKKGCEFRQLPIHFPSRSVQSKQFSIFSNFVPRWSCANYSNASGAIAPSAPSLAADFSRNCSLFSECPADQLRFEQPIPFRSTALQFGWICGSDAYKRALYSQAQFGGVLLGTFSSGALSDAFGRRPIAMFVLSFGISAVVASAFATSWQFLLVTRFLVGLSIGGTLVVVCTFVMEIILPAQRMALRAFFNWGIARLALTLLCLLFPHWQSASIACAIAALPALLFVVFVFPESPMWLHSKNRLEQMRDSERRIARIAGVPFTETVHRAVPEKERSFCDLAHEKALFKRVAVLWVMWFTAAICGYSIDLNSAFISGDLYLNQSLLSILIAFSKVLLVLFDTYFPRFSRRNLHQCWLVLAEHQGVGILLVNLLGTVFIEFTWDACYLCSVESVPTPLRASSVGSCSLVVRLLPNCSLNPQNIPNLGSCRRFVRSLARLPQLVVAGECLFGGIDLDSVRLAQRADETDDEDARRGGGKAEEGTNRTEEVEALVFRTQTKKEPRGDDDQRGGRTMPQVLSSKVD</sequence>
<organism evidence="7 8">
    <name type="scientific">Globodera rostochiensis</name>
    <name type="common">Golden nematode worm</name>
    <name type="synonym">Heterodera rostochiensis</name>
    <dbReference type="NCBI Taxonomy" id="31243"/>
    <lineage>
        <taxon>Eukaryota</taxon>
        <taxon>Metazoa</taxon>
        <taxon>Ecdysozoa</taxon>
        <taxon>Nematoda</taxon>
        <taxon>Chromadorea</taxon>
        <taxon>Rhabditida</taxon>
        <taxon>Tylenchina</taxon>
        <taxon>Tylenchomorpha</taxon>
        <taxon>Tylenchoidea</taxon>
        <taxon>Heteroderidae</taxon>
        <taxon>Heteroderinae</taxon>
        <taxon>Globodera</taxon>
    </lineage>
</organism>
<dbReference type="Pfam" id="PF00083">
    <property type="entry name" value="Sugar_tr"/>
    <property type="match status" value="1"/>
</dbReference>
<evidence type="ECO:0000256" key="6">
    <source>
        <dbReference type="SAM" id="Phobius"/>
    </source>
</evidence>
<feature type="transmembrane region" description="Helical" evidence="6">
    <location>
        <begin position="335"/>
        <end position="352"/>
    </location>
</feature>
<dbReference type="AlphaFoldDB" id="A0A914H0R7"/>
<dbReference type="InterPro" id="IPR005828">
    <property type="entry name" value="MFS_sugar_transport-like"/>
</dbReference>
<feature type="transmembrane region" description="Helical" evidence="6">
    <location>
        <begin position="231"/>
        <end position="251"/>
    </location>
</feature>
<evidence type="ECO:0000256" key="2">
    <source>
        <dbReference type="ARBA" id="ARBA00022692"/>
    </source>
</evidence>
<evidence type="ECO:0000256" key="4">
    <source>
        <dbReference type="ARBA" id="ARBA00023136"/>
    </source>
</evidence>
<evidence type="ECO:0000313" key="7">
    <source>
        <dbReference type="Proteomes" id="UP000887572"/>
    </source>
</evidence>
<name>A0A914H0R7_GLORO</name>
<dbReference type="Proteomes" id="UP000887572">
    <property type="component" value="Unplaced"/>
</dbReference>
<feature type="transmembrane region" description="Helical" evidence="6">
    <location>
        <begin position="364"/>
        <end position="384"/>
    </location>
</feature>
<feature type="transmembrane region" description="Helical" evidence="6">
    <location>
        <begin position="257"/>
        <end position="276"/>
    </location>
</feature>
<dbReference type="InterPro" id="IPR036259">
    <property type="entry name" value="MFS_trans_sf"/>
</dbReference>
<feature type="transmembrane region" description="Helical" evidence="6">
    <location>
        <begin position="202"/>
        <end position="224"/>
    </location>
</feature>
<dbReference type="SUPFAM" id="SSF103473">
    <property type="entry name" value="MFS general substrate transporter"/>
    <property type="match status" value="1"/>
</dbReference>